<dbReference type="PANTHER" id="PTHR47396">
    <property type="entry name" value="TYPE I RESTRICTION ENZYME ECOKI R PROTEIN"/>
    <property type="match status" value="1"/>
</dbReference>
<comment type="caution">
    <text evidence="3">The sequence shown here is derived from an EMBL/GenBank/DDBJ whole genome shotgun (WGS) entry which is preliminary data.</text>
</comment>
<keyword evidence="1" id="KW-1133">Transmembrane helix</keyword>
<dbReference type="GO" id="GO:0003677">
    <property type="term" value="F:DNA binding"/>
    <property type="evidence" value="ECO:0007669"/>
    <property type="project" value="InterPro"/>
</dbReference>
<keyword evidence="1" id="KW-0472">Membrane</keyword>
<name>A0A4R1R0N7_9FIRM</name>
<keyword evidence="3" id="KW-0067">ATP-binding</keyword>
<dbReference type="GO" id="GO:0005829">
    <property type="term" value="C:cytosol"/>
    <property type="evidence" value="ECO:0007669"/>
    <property type="project" value="TreeGrafter"/>
</dbReference>
<feature type="domain" description="Helicase ATP-binding" evidence="2">
    <location>
        <begin position="29"/>
        <end position="210"/>
    </location>
</feature>
<dbReference type="SMART" id="SM00487">
    <property type="entry name" value="DEXDc"/>
    <property type="match status" value="1"/>
</dbReference>
<evidence type="ECO:0000313" key="3">
    <source>
        <dbReference type="EMBL" id="TCL58846.1"/>
    </source>
</evidence>
<dbReference type="SUPFAM" id="SSF52540">
    <property type="entry name" value="P-loop containing nucleoside triphosphate hydrolases"/>
    <property type="match status" value="1"/>
</dbReference>
<dbReference type="GO" id="GO:0016787">
    <property type="term" value="F:hydrolase activity"/>
    <property type="evidence" value="ECO:0007669"/>
    <property type="project" value="InterPro"/>
</dbReference>
<evidence type="ECO:0000313" key="4">
    <source>
        <dbReference type="Proteomes" id="UP000295718"/>
    </source>
</evidence>
<keyword evidence="1" id="KW-0812">Transmembrane</keyword>
<gene>
    <name evidence="3" type="ORF">EDD76_10516</name>
</gene>
<dbReference type="EMBL" id="SLUO01000005">
    <property type="protein sequence ID" value="TCL58846.1"/>
    <property type="molecule type" value="Genomic_DNA"/>
</dbReference>
<dbReference type="InterPro" id="IPR014001">
    <property type="entry name" value="Helicase_ATP-bd"/>
</dbReference>
<dbReference type="Gene3D" id="3.40.50.300">
    <property type="entry name" value="P-loop containing nucleotide triphosphate hydrolases"/>
    <property type="match status" value="2"/>
</dbReference>
<proteinExistence type="predicted"/>
<dbReference type="RefSeq" id="WP_031390429.1">
    <property type="nucleotide sequence ID" value="NZ_JPNB01000001.1"/>
</dbReference>
<dbReference type="STRING" id="1469948.GCA_000732725_01722"/>
<evidence type="ECO:0000259" key="2">
    <source>
        <dbReference type="PROSITE" id="PS51192"/>
    </source>
</evidence>
<dbReference type="GO" id="GO:0004386">
    <property type="term" value="F:helicase activity"/>
    <property type="evidence" value="ECO:0007669"/>
    <property type="project" value="UniProtKB-KW"/>
</dbReference>
<dbReference type="PROSITE" id="PS51192">
    <property type="entry name" value="HELICASE_ATP_BIND_1"/>
    <property type="match status" value="1"/>
</dbReference>
<dbReference type="Pfam" id="PF04851">
    <property type="entry name" value="ResIII"/>
    <property type="match status" value="1"/>
</dbReference>
<feature type="transmembrane region" description="Helical" evidence="1">
    <location>
        <begin position="725"/>
        <end position="747"/>
    </location>
</feature>
<dbReference type="GO" id="GO:0005524">
    <property type="term" value="F:ATP binding"/>
    <property type="evidence" value="ECO:0007669"/>
    <property type="project" value="InterPro"/>
</dbReference>
<dbReference type="Proteomes" id="UP000295718">
    <property type="component" value="Unassembled WGS sequence"/>
</dbReference>
<protein>
    <submittedName>
        <fullName evidence="3">Helicase-like protein</fullName>
    </submittedName>
</protein>
<keyword evidence="4" id="KW-1185">Reference proteome</keyword>
<organism evidence="3 4">
    <name type="scientific">Kineothrix alysoides</name>
    <dbReference type="NCBI Taxonomy" id="1469948"/>
    <lineage>
        <taxon>Bacteria</taxon>
        <taxon>Bacillati</taxon>
        <taxon>Bacillota</taxon>
        <taxon>Clostridia</taxon>
        <taxon>Lachnospirales</taxon>
        <taxon>Lachnospiraceae</taxon>
        <taxon>Kineothrix</taxon>
    </lineage>
</organism>
<keyword evidence="3" id="KW-0347">Helicase</keyword>
<reference evidence="3 4" key="1">
    <citation type="submission" date="2019-03" db="EMBL/GenBank/DDBJ databases">
        <title>Genomic Encyclopedia of Type Strains, Phase IV (KMG-IV): sequencing the most valuable type-strain genomes for metagenomic binning, comparative biology and taxonomic classification.</title>
        <authorList>
            <person name="Goeker M."/>
        </authorList>
    </citation>
    <scope>NUCLEOTIDE SEQUENCE [LARGE SCALE GENOMIC DNA]</scope>
    <source>
        <strain evidence="3 4">DSM 100556</strain>
    </source>
</reference>
<dbReference type="InterPro" id="IPR050742">
    <property type="entry name" value="Helicase_Restrict-Modif_Enz"/>
</dbReference>
<keyword evidence="3" id="KW-0547">Nucleotide-binding</keyword>
<accession>A0A4R1R0N7</accession>
<dbReference type="InterPro" id="IPR027417">
    <property type="entry name" value="P-loop_NTPase"/>
</dbReference>
<keyword evidence="3" id="KW-0378">Hydrolase</keyword>
<evidence type="ECO:0000256" key="1">
    <source>
        <dbReference type="SAM" id="Phobius"/>
    </source>
</evidence>
<dbReference type="CDD" id="cd18785">
    <property type="entry name" value="SF2_C"/>
    <property type="match status" value="1"/>
</dbReference>
<dbReference type="OrthoDB" id="9758243at2"/>
<sequence length="908" mass="103530">MANILFQNLNQISFHGVFRDYQQKVLDHAEKHMKDKKIHIVAAPGSGKTILGLELIRRLGHPALILSPSVTIRQQWGERFESNFLRETENMKEYLSFDLKSPSFITSVTYQALYAAYNKTTLQNSESEEELEVETTESFSDFDLIKMIKQAGVRTICLDEAHHLHSEWQKALESFLDLMAKDLTVIALTATPPYDGTPAEWNRYTSLCGEIDEEIFVPQLVAQKTLCPHQDYIYFNYPAEKEIEILKAYKTKALSCTDEILHGGMLGEILQAVGVLETHRGKEELILENVKQFIALFCLARCSGIEIPRKLVRMVSPSGKLPLFKISYAETAFQFVIDNSEIFGEDISEQLRTKLAQNTLIEKRKVCLATNEKINRLLVSSIGKLHSINEIVCFESGQLGNDLRMLILTDHIKKDMIKIVGTKEPIDAIGTVPIFESVRRAVDGRVSIALLSGTLVILPNAILEPVLELARQEQISCSCRELRDVQYSIVMFSGSNKNKVHVITEAFQRGYIQILIGTKALLGEGWDSPCINSLILASFVGSFMLSNQMRGRAIRVDRNNPDKVSNIWHLVTVEPPMIHEKGLPSLLTKFTENDSTFISNDFDTLERRFSGFLAPAYHRDVIESGIERLDVIRPPFNKEGIDRINKEMLELAGAREEMAKRWERTFGSGGHSDIIELNEISPKVQPKGFLFRNLLGETIFLLIFYKVMEIVPQVIFADVSSVFRFLINLALIMFFGYFLLMGAARIFRYLTPEHTVKTLAGCVLNTLKEIGEIESREAKLKVKADVMGFNIYCTLTEATNYEKSIFAKAIKEMLSAIDNPRYILIKRMKFLWFSVRNYNHSYACPSIIDRKKEYVEVLVRYLQKSSGGFDLFYTRNENGRKKLLKCRRKSYMNANDAVVKGRRVTKWE</sequence>
<dbReference type="PANTHER" id="PTHR47396:SF1">
    <property type="entry name" value="ATP-DEPENDENT HELICASE IRC3-RELATED"/>
    <property type="match status" value="1"/>
</dbReference>
<dbReference type="InterPro" id="IPR006935">
    <property type="entry name" value="Helicase/UvrB_N"/>
</dbReference>
<dbReference type="AlphaFoldDB" id="A0A4R1R0N7"/>